<evidence type="ECO:0000313" key="3">
    <source>
        <dbReference type="WBParaSite" id="jg15988"/>
    </source>
</evidence>
<dbReference type="Proteomes" id="UP000887574">
    <property type="component" value="Unplaced"/>
</dbReference>
<feature type="region of interest" description="Disordered" evidence="1">
    <location>
        <begin position="29"/>
        <end position="58"/>
    </location>
</feature>
<evidence type="ECO:0000256" key="1">
    <source>
        <dbReference type="SAM" id="MobiDB-lite"/>
    </source>
</evidence>
<reference evidence="3" key="1">
    <citation type="submission" date="2022-11" db="UniProtKB">
        <authorList>
            <consortium name="WormBaseParasite"/>
        </authorList>
    </citation>
    <scope>IDENTIFICATION</scope>
</reference>
<feature type="compositionally biased region" description="Polar residues" evidence="1">
    <location>
        <begin position="311"/>
        <end position="331"/>
    </location>
</feature>
<evidence type="ECO:0000313" key="2">
    <source>
        <dbReference type="Proteomes" id="UP000887574"/>
    </source>
</evidence>
<feature type="compositionally biased region" description="Polar residues" evidence="1">
    <location>
        <begin position="287"/>
        <end position="303"/>
    </location>
</feature>
<feature type="compositionally biased region" description="Polar residues" evidence="1">
    <location>
        <begin position="31"/>
        <end position="55"/>
    </location>
</feature>
<organism evidence="2 3">
    <name type="scientific">Ditylenchus dipsaci</name>
    <dbReference type="NCBI Taxonomy" id="166011"/>
    <lineage>
        <taxon>Eukaryota</taxon>
        <taxon>Metazoa</taxon>
        <taxon>Ecdysozoa</taxon>
        <taxon>Nematoda</taxon>
        <taxon>Chromadorea</taxon>
        <taxon>Rhabditida</taxon>
        <taxon>Tylenchina</taxon>
        <taxon>Tylenchomorpha</taxon>
        <taxon>Sphaerularioidea</taxon>
        <taxon>Anguinidae</taxon>
        <taxon>Anguininae</taxon>
        <taxon>Ditylenchus</taxon>
    </lineage>
</organism>
<keyword evidence="2" id="KW-1185">Reference proteome</keyword>
<protein>
    <submittedName>
        <fullName evidence="3">HTH CENPB-type domain-containing protein</fullName>
    </submittedName>
</protein>
<feature type="region of interest" description="Disordered" evidence="1">
    <location>
        <begin position="275"/>
        <end position="331"/>
    </location>
</feature>
<dbReference type="WBParaSite" id="jg15988">
    <property type="protein sequence ID" value="jg15988"/>
    <property type="gene ID" value="jg15988"/>
</dbReference>
<accession>A0A915D6Z1</accession>
<name>A0A915D6Z1_9BILA</name>
<sequence>MPTSQEQMASLLPAMMAAMAAELIAAANSAQQHVSLPSNEQQQSVESPFDSSQATGEIKKKCRISRKRGIDEVKVKGKRSLSTPIPEPNIEVVDSADPLAAVLIPAALPHQNSQTQVVQHGGEDRHHRLRQSHWQSSCWSRVQCGRSSIREWRKNEDRLRRQMEQGVDGVITQTAHQFEKENSQVIAQIDEVWLVQFINEHSQSADWYAVRDKAAEIWAQMANGSVAEMNISMGWVARFMARSERLIPKLAPPIIATSNALNGTTASLSMVRCSNKDAEEGEHGATLLTTSSTVPSAPQQTSPAKEKPEMENSQMEKMSSMVQKSTVVYRK</sequence>
<dbReference type="AlphaFoldDB" id="A0A915D6Z1"/>
<proteinExistence type="predicted"/>